<dbReference type="AlphaFoldDB" id="A0A0A9B3T0"/>
<reference evidence="1" key="1">
    <citation type="submission" date="2014-09" db="EMBL/GenBank/DDBJ databases">
        <authorList>
            <person name="Magalhaes I.L.F."/>
            <person name="Oliveira U."/>
            <person name="Santos F.R."/>
            <person name="Vidigal T.H.D.A."/>
            <person name="Brescovit A.D."/>
            <person name="Santos A.J."/>
        </authorList>
    </citation>
    <scope>NUCLEOTIDE SEQUENCE</scope>
    <source>
        <tissue evidence="1">Shoot tissue taken approximately 20 cm above the soil surface</tissue>
    </source>
</reference>
<reference evidence="1" key="2">
    <citation type="journal article" date="2015" name="Data Brief">
        <title>Shoot transcriptome of the giant reed, Arundo donax.</title>
        <authorList>
            <person name="Barrero R.A."/>
            <person name="Guerrero F.D."/>
            <person name="Moolhuijzen P."/>
            <person name="Goolsby J.A."/>
            <person name="Tidwell J."/>
            <person name="Bellgard S.E."/>
            <person name="Bellgard M.I."/>
        </authorList>
    </citation>
    <scope>NUCLEOTIDE SEQUENCE</scope>
    <source>
        <tissue evidence="1">Shoot tissue taken approximately 20 cm above the soil surface</tissue>
    </source>
</reference>
<name>A0A0A9B3T0_ARUDO</name>
<accession>A0A0A9B3T0</accession>
<dbReference type="EMBL" id="GBRH01242055">
    <property type="protein sequence ID" value="JAD55840.1"/>
    <property type="molecule type" value="Transcribed_RNA"/>
</dbReference>
<organism evidence="1">
    <name type="scientific">Arundo donax</name>
    <name type="common">Giant reed</name>
    <name type="synonym">Donax arundinaceus</name>
    <dbReference type="NCBI Taxonomy" id="35708"/>
    <lineage>
        <taxon>Eukaryota</taxon>
        <taxon>Viridiplantae</taxon>
        <taxon>Streptophyta</taxon>
        <taxon>Embryophyta</taxon>
        <taxon>Tracheophyta</taxon>
        <taxon>Spermatophyta</taxon>
        <taxon>Magnoliopsida</taxon>
        <taxon>Liliopsida</taxon>
        <taxon>Poales</taxon>
        <taxon>Poaceae</taxon>
        <taxon>PACMAD clade</taxon>
        <taxon>Arundinoideae</taxon>
        <taxon>Arundineae</taxon>
        <taxon>Arundo</taxon>
    </lineage>
</organism>
<protein>
    <submittedName>
        <fullName evidence="1">Uncharacterized protein</fullName>
    </submittedName>
</protein>
<sequence>MSQTDSPSKARKSAQTQIK</sequence>
<evidence type="ECO:0000313" key="1">
    <source>
        <dbReference type="EMBL" id="JAD55840.1"/>
    </source>
</evidence>
<proteinExistence type="predicted"/>